<dbReference type="OrthoDB" id="9782134at2"/>
<keyword evidence="3" id="KW-0547">Nucleotide-binding</keyword>
<dbReference type="RefSeq" id="WP_069657117.1">
    <property type="nucleotide sequence ID" value="NZ_MIJF01000037.1"/>
</dbReference>
<evidence type="ECO:0000256" key="1">
    <source>
        <dbReference type="ARBA" id="ARBA00012506"/>
    </source>
</evidence>
<dbReference type="PANTHER" id="PTHR35795">
    <property type="entry name" value="SLR1885 PROTEIN"/>
    <property type="match status" value="1"/>
</dbReference>
<evidence type="ECO:0000256" key="3">
    <source>
        <dbReference type="ARBA" id="ARBA00022741"/>
    </source>
</evidence>
<dbReference type="SUPFAM" id="SSF109604">
    <property type="entry name" value="HD-domain/PDEase-like"/>
    <property type="match status" value="1"/>
</dbReference>
<evidence type="ECO:0000256" key="4">
    <source>
        <dbReference type="ARBA" id="ARBA00022801"/>
    </source>
</evidence>
<sequence length="197" mass="22457">MENKIALLKSALEKQVTEKRFLHSLGVAETAKELAVRNGADVKKAEIAGLLHDFAKNWPKEKMIEIIVKYQELPNDLLEYNEELWHGPVASIIVREKLEITDNDIIMAIRYHTSGREKMSLLEKIVCLADYIEPLRQYPGVDEIRKLAKLDLNQALLTALDRTITFLIQKKSKIYPLTFEARNSLIDEIGKLTEGGS</sequence>
<dbReference type="Pfam" id="PF01966">
    <property type="entry name" value="HD"/>
    <property type="match status" value="1"/>
</dbReference>
<feature type="domain" description="HD/PDEase" evidence="7">
    <location>
        <begin position="16"/>
        <end position="144"/>
    </location>
</feature>
<dbReference type="CDD" id="cd00077">
    <property type="entry name" value="HDc"/>
    <property type="match status" value="1"/>
</dbReference>
<evidence type="ECO:0000256" key="2">
    <source>
        <dbReference type="ARBA" id="ARBA00022723"/>
    </source>
</evidence>
<keyword evidence="9" id="KW-1185">Reference proteome</keyword>
<dbReference type="InterPro" id="IPR006674">
    <property type="entry name" value="HD_domain"/>
</dbReference>
<dbReference type="STRING" id="337097.BHF71_10275"/>
<dbReference type="Proteomes" id="UP000243739">
    <property type="component" value="Unassembled WGS sequence"/>
</dbReference>
<proteinExistence type="predicted"/>
<comment type="catalytic activity">
    <reaction evidence="6">
        <text>P(1),P(4)-bis(5'-adenosyl) tetraphosphate + H2O = 2 ADP + 2 H(+)</text>
        <dbReference type="Rhea" id="RHEA:24252"/>
        <dbReference type="ChEBI" id="CHEBI:15377"/>
        <dbReference type="ChEBI" id="CHEBI:15378"/>
        <dbReference type="ChEBI" id="CHEBI:58141"/>
        <dbReference type="ChEBI" id="CHEBI:456216"/>
        <dbReference type="EC" id="3.6.1.41"/>
    </reaction>
</comment>
<dbReference type="GO" id="GO:0008803">
    <property type="term" value="F:bis(5'-nucleosyl)-tetraphosphatase (symmetrical) activity"/>
    <property type="evidence" value="ECO:0007669"/>
    <property type="project" value="UniProtKB-EC"/>
</dbReference>
<dbReference type="GO" id="GO:0046872">
    <property type="term" value="F:metal ion binding"/>
    <property type="evidence" value="ECO:0007669"/>
    <property type="project" value="UniProtKB-KW"/>
</dbReference>
<evidence type="ECO:0000259" key="7">
    <source>
        <dbReference type="SMART" id="SM00471"/>
    </source>
</evidence>
<reference evidence="8 9" key="1">
    <citation type="submission" date="2016-09" db="EMBL/GenBank/DDBJ databases">
        <title>Draft genome sequence for the type strain of Vulcanibacillus modesticaldus BR, a strictly anaerobic, moderately thermophilic, and nitrate-reducing bacterium from deep sea-hydrothermal vents of the Mid-Atlantic Ridge.</title>
        <authorList>
            <person name="Abin C.A."/>
            <person name="Hollibaugh J.T."/>
        </authorList>
    </citation>
    <scope>NUCLEOTIDE SEQUENCE [LARGE SCALE GENOMIC DNA]</scope>
    <source>
        <strain evidence="8 9">BR</strain>
    </source>
</reference>
<dbReference type="AlphaFoldDB" id="A0A1D2YTI5"/>
<dbReference type="EMBL" id="MIJF01000037">
    <property type="protein sequence ID" value="OEF99008.1"/>
    <property type="molecule type" value="Genomic_DNA"/>
</dbReference>
<evidence type="ECO:0000313" key="8">
    <source>
        <dbReference type="EMBL" id="OEF99008.1"/>
    </source>
</evidence>
<dbReference type="PANTHER" id="PTHR35795:SF1">
    <property type="entry name" value="BIS(5'-NUCLEOSYL)-TETRAPHOSPHATASE, SYMMETRICAL"/>
    <property type="match status" value="1"/>
</dbReference>
<accession>A0A1D2YTI5</accession>
<organism evidence="8 9">
    <name type="scientific">Vulcanibacillus modesticaldus</name>
    <dbReference type="NCBI Taxonomy" id="337097"/>
    <lineage>
        <taxon>Bacteria</taxon>
        <taxon>Bacillati</taxon>
        <taxon>Bacillota</taxon>
        <taxon>Bacilli</taxon>
        <taxon>Bacillales</taxon>
        <taxon>Bacillaceae</taxon>
        <taxon>Vulcanibacillus</taxon>
    </lineage>
</organism>
<gene>
    <name evidence="8" type="ORF">BHF71_10275</name>
</gene>
<comment type="caution">
    <text evidence="8">The sequence shown here is derived from an EMBL/GenBank/DDBJ whole genome shotgun (WGS) entry which is preliminary data.</text>
</comment>
<dbReference type="SMART" id="SM00471">
    <property type="entry name" value="HDc"/>
    <property type="match status" value="1"/>
</dbReference>
<keyword evidence="5" id="KW-0408">Iron</keyword>
<dbReference type="GO" id="GO:0000166">
    <property type="term" value="F:nucleotide binding"/>
    <property type="evidence" value="ECO:0007669"/>
    <property type="project" value="UniProtKB-KW"/>
</dbReference>
<keyword evidence="4 8" id="KW-0378">Hydrolase</keyword>
<dbReference type="NCBIfam" id="TIGR00488">
    <property type="entry name" value="bis(5'-nucleosyl)-tetraphosphatase (symmetrical) YqeK"/>
    <property type="match status" value="1"/>
</dbReference>
<keyword evidence="2" id="KW-0479">Metal-binding</keyword>
<dbReference type="InterPro" id="IPR051094">
    <property type="entry name" value="Diverse_Catalytic_Enzymes"/>
</dbReference>
<dbReference type="Gene3D" id="1.10.3210.10">
    <property type="entry name" value="Hypothetical protein af1432"/>
    <property type="match status" value="1"/>
</dbReference>
<evidence type="ECO:0000256" key="6">
    <source>
        <dbReference type="ARBA" id="ARBA00049417"/>
    </source>
</evidence>
<dbReference type="InterPro" id="IPR003607">
    <property type="entry name" value="HD/PDEase_dom"/>
</dbReference>
<protein>
    <recommendedName>
        <fullName evidence="1">bis(5'-nucleosyl)-tetraphosphatase (symmetrical)</fullName>
        <ecNumber evidence="1">3.6.1.41</ecNumber>
    </recommendedName>
</protein>
<dbReference type="EC" id="3.6.1.41" evidence="1"/>
<name>A0A1D2YTI5_9BACI</name>
<dbReference type="InterPro" id="IPR005249">
    <property type="entry name" value="YqeK"/>
</dbReference>
<evidence type="ECO:0000256" key="5">
    <source>
        <dbReference type="ARBA" id="ARBA00023004"/>
    </source>
</evidence>
<evidence type="ECO:0000313" key="9">
    <source>
        <dbReference type="Proteomes" id="UP000243739"/>
    </source>
</evidence>